<evidence type="ECO:0000313" key="9">
    <source>
        <dbReference type="EMBL" id="AMH39574.1"/>
    </source>
</evidence>
<dbReference type="PANTHER" id="PTHR34933:SF1">
    <property type="entry name" value="FLAGELLAR L-RING PROTEIN"/>
    <property type="match status" value="1"/>
</dbReference>
<evidence type="ECO:0000256" key="5">
    <source>
        <dbReference type="ARBA" id="ARBA00023143"/>
    </source>
</evidence>
<evidence type="ECO:0000256" key="2">
    <source>
        <dbReference type="ARBA" id="ARBA00006929"/>
    </source>
</evidence>
<keyword evidence="9" id="KW-0966">Cell projection</keyword>
<comment type="similarity">
    <text evidence="2 7">Belongs to the FlgH family.</text>
</comment>
<dbReference type="GO" id="GO:0009427">
    <property type="term" value="C:bacterial-type flagellum basal body, distal rod, L ring"/>
    <property type="evidence" value="ECO:0007669"/>
    <property type="project" value="InterPro"/>
</dbReference>
<comment type="subunit">
    <text evidence="7">The basal body constitutes a major portion of the flagellar organelle and consists of four rings (L,P,S, and M) mounted on a central rod.</text>
</comment>
<dbReference type="PANTHER" id="PTHR34933">
    <property type="entry name" value="FLAGELLAR L-RING PROTEIN"/>
    <property type="match status" value="1"/>
</dbReference>
<keyword evidence="4 7" id="KW-0472">Membrane</keyword>
<feature type="signal peptide" evidence="8">
    <location>
        <begin position="1"/>
        <end position="20"/>
    </location>
</feature>
<comment type="function">
    <text evidence="1 7">Assembles around the rod to form the L-ring and probably protects the motor/basal body from shearing forces during rotation.</text>
</comment>
<protein>
    <recommendedName>
        <fullName evidence="7">Flagellar L-ring protein</fullName>
    </recommendedName>
    <alternativeName>
        <fullName evidence="7">Basal body L-ring protein</fullName>
    </alternativeName>
</protein>
<name>A0A109ZYH6_9BRAD</name>
<gene>
    <name evidence="9" type="primary">flgH_1</name>
    <name evidence="7" type="synonym">flgH</name>
    <name evidence="9" type="ORF">PROKKA_00763</name>
</gene>
<dbReference type="GO" id="GO:0003774">
    <property type="term" value="F:cytoskeletal motor activity"/>
    <property type="evidence" value="ECO:0007669"/>
    <property type="project" value="InterPro"/>
</dbReference>
<evidence type="ECO:0000256" key="6">
    <source>
        <dbReference type="ARBA" id="ARBA00023237"/>
    </source>
</evidence>
<evidence type="ECO:0000256" key="3">
    <source>
        <dbReference type="ARBA" id="ARBA00022729"/>
    </source>
</evidence>
<keyword evidence="9" id="KW-0969">Cilium</keyword>
<keyword evidence="3 8" id="KW-0732">Signal</keyword>
<dbReference type="GO" id="GO:0009279">
    <property type="term" value="C:cell outer membrane"/>
    <property type="evidence" value="ECO:0007669"/>
    <property type="project" value="UniProtKB-SubCell"/>
</dbReference>
<organism evidence="9">
    <name type="scientific">Tardiphaga robiniae</name>
    <dbReference type="NCBI Taxonomy" id="943830"/>
    <lineage>
        <taxon>Bacteria</taxon>
        <taxon>Pseudomonadati</taxon>
        <taxon>Pseudomonadota</taxon>
        <taxon>Alphaproteobacteria</taxon>
        <taxon>Hyphomicrobiales</taxon>
        <taxon>Nitrobacteraceae</taxon>
        <taxon>Tardiphaga</taxon>
    </lineage>
</organism>
<keyword evidence="6 7" id="KW-0998">Cell outer membrane</keyword>
<evidence type="ECO:0000256" key="4">
    <source>
        <dbReference type="ARBA" id="ARBA00023136"/>
    </source>
</evidence>
<dbReference type="Pfam" id="PF02107">
    <property type="entry name" value="FlgH"/>
    <property type="match status" value="1"/>
</dbReference>
<accession>A0A109ZYH6</accession>
<dbReference type="NCBIfam" id="NF001305">
    <property type="entry name" value="PRK00249.1-5"/>
    <property type="match status" value="1"/>
</dbReference>
<dbReference type="NCBIfam" id="NF009429">
    <property type="entry name" value="PRK12788.1"/>
    <property type="match status" value="1"/>
</dbReference>
<dbReference type="GO" id="GO:0071973">
    <property type="term" value="P:bacterial-type flagellum-dependent cell motility"/>
    <property type="evidence" value="ECO:0007669"/>
    <property type="project" value="InterPro"/>
</dbReference>
<proteinExistence type="inferred from homology"/>
<reference evidence="9" key="1">
    <citation type="submission" date="2015-10" db="EMBL/GenBank/DDBJ databases">
        <title>Evolution marks in rhizobial microsymbionts genomes from the relict species Vavilovia formosa (Stev.) Fed.</title>
        <authorList>
            <person name="Kopat V."/>
        </authorList>
    </citation>
    <scope>NUCLEOTIDE SEQUENCE</scope>
    <source>
        <strain evidence="9">Vaf-07</strain>
    </source>
</reference>
<keyword evidence="9" id="KW-0282">Flagellum</keyword>
<comment type="subcellular location">
    <subcellularLocation>
        <location evidence="7">Cell outer membrane</location>
    </subcellularLocation>
    <subcellularLocation>
        <location evidence="7">Bacterial flagellum basal body</location>
    </subcellularLocation>
</comment>
<evidence type="ECO:0000256" key="7">
    <source>
        <dbReference type="HAMAP-Rule" id="MF_00415"/>
    </source>
</evidence>
<feature type="chain" id="PRO_5007142495" description="Flagellar L-ring protein" evidence="8">
    <location>
        <begin position="21"/>
        <end position="234"/>
    </location>
</feature>
<dbReference type="HAMAP" id="MF_00415">
    <property type="entry name" value="FlgH"/>
    <property type="match status" value="1"/>
</dbReference>
<sequence>MMWLRVTLIPVALSCLTGCASNLAEVGQAPYMSPIGNGMQVDARAIPIERRAYRSAGPHSIWNDRKDLYRDSRATRVGDILTVNILMNDKAILDNKTDRSRDSQIKVESDYSANIAKWLSAGNFDTNVKSQSSNKGAGKIDRNEEVRFSVAAVVVDVLPNGNLLVSGSQEMRVNYEMRIVNVGGIVRPIDISRNNTIAYEKIAEARISYGGRGRSMEVQQPNWGQQVYDQVAPF</sequence>
<dbReference type="PRINTS" id="PR01008">
    <property type="entry name" value="FLGLRINGFLGH"/>
</dbReference>
<evidence type="ECO:0000256" key="8">
    <source>
        <dbReference type="SAM" id="SignalP"/>
    </source>
</evidence>
<dbReference type="AlphaFoldDB" id="A0A109ZYH6"/>
<dbReference type="OrthoDB" id="9789227at2"/>
<dbReference type="InterPro" id="IPR000527">
    <property type="entry name" value="Flag_Lring"/>
</dbReference>
<dbReference type="EMBL" id="KT955714">
    <property type="protein sequence ID" value="AMH39574.1"/>
    <property type="molecule type" value="Genomic_DNA"/>
</dbReference>
<keyword evidence="5 7" id="KW-0975">Bacterial flagellum</keyword>
<evidence type="ECO:0000256" key="1">
    <source>
        <dbReference type="ARBA" id="ARBA00002591"/>
    </source>
</evidence>